<feature type="domain" description="Helix-hairpin-helix DNA-binding motif class 1" evidence="3">
    <location>
        <begin position="293"/>
        <end position="312"/>
    </location>
</feature>
<feature type="domain" description="Helix-hairpin-helix DNA-binding motif class 1" evidence="3">
    <location>
        <begin position="323"/>
        <end position="342"/>
    </location>
</feature>
<accession>A0ABP8WQF0</accession>
<gene>
    <name evidence="4" type="ORF">GCM10023226_34520</name>
</gene>
<dbReference type="Gene3D" id="1.10.150.320">
    <property type="entry name" value="Photosystem II 12 kDa extrinsic protein"/>
    <property type="match status" value="1"/>
</dbReference>
<dbReference type="Pfam" id="PF10531">
    <property type="entry name" value="SLBB"/>
    <property type="match status" value="1"/>
</dbReference>
<feature type="region of interest" description="Disordered" evidence="1">
    <location>
        <begin position="170"/>
        <end position="199"/>
    </location>
</feature>
<feature type="transmembrane region" description="Helical" evidence="2">
    <location>
        <begin position="128"/>
        <end position="147"/>
    </location>
</feature>
<evidence type="ECO:0000256" key="1">
    <source>
        <dbReference type="SAM" id="MobiDB-lite"/>
    </source>
</evidence>
<keyword evidence="2" id="KW-0472">Membrane</keyword>
<dbReference type="InterPro" id="IPR019554">
    <property type="entry name" value="Soluble_ligand-bd"/>
</dbReference>
<evidence type="ECO:0000259" key="3">
    <source>
        <dbReference type="SMART" id="SM00278"/>
    </source>
</evidence>
<dbReference type="InterPro" id="IPR051675">
    <property type="entry name" value="Endo/Exo/Phosphatase_dom_1"/>
</dbReference>
<evidence type="ECO:0000256" key="2">
    <source>
        <dbReference type="SAM" id="Phobius"/>
    </source>
</evidence>
<keyword evidence="2" id="KW-1133">Transmembrane helix</keyword>
<dbReference type="PANTHER" id="PTHR21180">
    <property type="entry name" value="ENDONUCLEASE/EXONUCLEASE/PHOSPHATASE FAMILY DOMAIN-CONTAINING PROTEIN 1"/>
    <property type="match status" value="1"/>
</dbReference>
<dbReference type="Pfam" id="PF12836">
    <property type="entry name" value="HHH_3"/>
    <property type="match status" value="1"/>
</dbReference>
<dbReference type="SUPFAM" id="SSF47781">
    <property type="entry name" value="RuvA domain 2-like"/>
    <property type="match status" value="1"/>
</dbReference>
<feature type="compositionally biased region" description="Low complexity" evidence="1">
    <location>
        <begin position="17"/>
        <end position="35"/>
    </location>
</feature>
<organism evidence="4 5">
    <name type="scientific">Nocardioides nanhaiensis</name>
    <dbReference type="NCBI Taxonomy" id="1476871"/>
    <lineage>
        <taxon>Bacteria</taxon>
        <taxon>Bacillati</taxon>
        <taxon>Actinomycetota</taxon>
        <taxon>Actinomycetes</taxon>
        <taxon>Propionibacteriales</taxon>
        <taxon>Nocardioidaceae</taxon>
        <taxon>Nocardioides</taxon>
    </lineage>
</organism>
<dbReference type="InterPro" id="IPR010994">
    <property type="entry name" value="RuvA_2-like"/>
</dbReference>
<feature type="region of interest" description="Disordered" evidence="1">
    <location>
        <begin position="1"/>
        <end position="44"/>
    </location>
</feature>
<dbReference type="SMART" id="SM00278">
    <property type="entry name" value="HhH1"/>
    <property type="match status" value="2"/>
</dbReference>
<dbReference type="InterPro" id="IPR003583">
    <property type="entry name" value="Hlx-hairpin-Hlx_DNA-bd_motif"/>
</dbReference>
<dbReference type="Proteomes" id="UP001500621">
    <property type="component" value="Unassembled WGS sequence"/>
</dbReference>
<dbReference type="EMBL" id="BAABIM010000004">
    <property type="protein sequence ID" value="GAA4693713.1"/>
    <property type="molecule type" value="Genomic_DNA"/>
</dbReference>
<feature type="compositionally biased region" description="Low complexity" evidence="1">
    <location>
        <begin position="172"/>
        <end position="199"/>
    </location>
</feature>
<evidence type="ECO:0000313" key="5">
    <source>
        <dbReference type="Proteomes" id="UP001500621"/>
    </source>
</evidence>
<name>A0ABP8WQF0_9ACTN</name>
<reference evidence="5" key="1">
    <citation type="journal article" date="2019" name="Int. J. Syst. Evol. Microbiol.">
        <title>The Global Catalogue of Microorganisms (GCM) 10K type strain sequencing project: providing services to taxonomists for standard genome sequencing and annotation.</title>
        <authorList>
            <consortium name="The Broad Institute Genomics Platform"/>
            <consortium name="The Broad Institute Genome Sequencing Center for Infectious Disease"/>
            <person name="Wu L."/>
            <person name="Ma J."/>
        </authorList>
    </citation>
    <scope>NUCLEOTIDE SEQUENCE [LARGE SCALE GENOMIC DNA]</scope>
    <source>
        <strain evidence="5">JCM 18127</strain>
    </source>
</reference>
<dbReference type="PANTHER" id="PTHR21180:SF32">
    <property type="entry name" value="ENDONUCLEASE_EXONUCLEASE_PHOSPHATASE FAMILY DOMAIN-CONTAINING PROTEIN 1"/>
    <property type="match status" value="1"/>
</dbReference>
<evidence type="ECO:0000313" key="4">
    <source>
        <dbReference type="EMBL" id="GAA4693713.1"/>
    </source>
</evidence>
<comment type="caution">
    <text evidence="4">The sequence shown here is derived from an EMBL/GenBank/DDBJ whole genome shotgun (WGS) entry which is preliminary data.</text>
</comment>
<keyword evidence="5" id="KW-1185">Reference proteome</keyword>
<keyword evidence="2" id="KW-0812">Transmembrane</keyword>
<protein>
    <recommendedName>
        <fullName evidence="3">Helix-hairpin-helix DNA-binding motif class 1 domain-containing protein</fullName>
    </recommendedName>
</protein>
<dbReference type="Gene3D" id="3.10.560.10">
    <property type="entry name" value="Outer membrane lipoprotein wza domain like"/>
    <property type="match status" value="1"/>
</dbReference>
<sequence>MARRLASLTAELEQARAAAGTGSATGSEESGGPAEQGDWWGEHTRVAPALRLVSPVPAQATVPTPVPTPVPAPSPMPAPPAVEEPAPVLPVPGRHAARREAARSTSWADRVGVPEPLRGRVHLGSAHVSVVAVLVALGAVVTAWLVVRGDAQPAPVPVAAPAGSQPLVPLDPSVSAPGAAATPGAPVASSGAAATGSGDTVTVDVAGRVRRPGIAVLPVGARVVDALEAAGGARPGVDLSSLNLARPLVDGEQVLVGGPAPASAAPPVPGTATTSPPATGAVGLVNLNTATPEQLEALPQVGPVTASAIVAWREANGAFASVDQLVEVDGIGEATLAQIAPYATV</sequence>
<proteinExistence type="predicted"/>